<feature type="compositionally biased region" description="Basic and acidic residues" evidence="1">
    <location>
        <begin position="178"/>
        <end position="189"/>
    </location>
</feature>
<dbReference type="AlphaFoldDB" id="A0A810NEU3"/>
<feature type="region of interest" description="Disordered" evidence="1">
    <location>
        <begin position="151"/>
        <end position="189"/>
    </location>
</feature>
<dbReference type="Proteomes" id="UP000680866">
    <property type="component" value="Chromosome"/>
</dbReference>
<dbReference type="KEGG" id="pry:Prubr_74390"/>
<dbReference type="EMBL" id="AP023359">
    <property type="protein sequence ID" value="BCJ70418.1"/>
    <property type="molecule type" value="Genomic_DNA"/>
</dbReference>
<evidence type="ECO:0000313" key="3">
    <source>
        <dbReference type="Proteomes" id="UP000680866"/>
    </source>
</evidence>
<gene>
    <name evidence="2" type="ORF">Prubr_74390</name>
</gene>
<organism evidence="2 3">
    <name type="scientific">Polymorphospora rubra</name>
    <dbReference type="NCBI Taxonomy" id="338584"/>
    <lineage>
        <taxon>Bacteria</taxon>
        <taxon>Bacillati</taxon>
        <taxon>Actinomycetota</taxon>
        <taxon>Actinomycetes</taxon>
        <taxon>Micromonosporales</taxon>
        <taxon>Micromonosporaceae</taxon>
        <taxon>Polymorphospora</taxon>
    </lineage>
</organism>
<accession>A0A810NEU3</accession>
<reference evidence="2" key="1">
    <citation type="submission" date="2020-08" db="EMBL/GenBank/DDBJ databases">
        <title>Whole genome shotgun sequence of Polymorphospora rubra NBRC 101157.</title>
        <authorList>
            <person name="Komaki H."/>
            <person name="Tamura T."/>
        </authorList>
    </citation>
    <scope>NUCLEOTIDE SEQUENCE</scope>
    <source>
        <strain evidence="2">NBRC 101157</strain>
    </source>
</reference>
<protein>
    <submittedName>
        <fullName evidence="2">Uncharacterized protein</fullName>
    </submittedName>
</protein>
<sequence>MFSAYRSEKDPGAVSFYRHAAITTRFRRLDGVWHMQVGTDYCFTSDGRNEYQFADTLLAGIKRLDRHQAVAGWMRTWETYLTQAPDLFAPEHALAFGRFVSFEVDRGIVDSLWGPAPVQPRDNEPANSAAQEKIDQTLAGIGVDLDDLFALDNDADSDDESPAAPVPPPRRANRSRRAASDTKASRGKR</sequence>
<evidence type="ECO:0000256" key="1">
    <source>
        <dbReference type="SAM" id="MobiDB-lite"/>
    </source>
</evidence>
<keyword evidence="3" id="KW-1185">Reference proteome</keyword>
<proteinExistence type="predicted"/>
<evidence type="ECO:0000313" key="2">
    <source>
        <dbReference type="EMBL" id="BCJ70418.1"/>
    </source>
</evidence>
<name>A0A810NEU3_9ACTN</name>
<feature type="compositionally biased region" description="Acidic residues" evidence="1">
    <location>
        <begin position="151"/>
        <end position="161"/>
    </location>
</feature>